<dbReference type="RefSeq" id="WP_011795501.1">
    <property type="nucleotide sequence ID" value="NZ_CP023687.1"/>
</dbReference>
<dbReference type="GO" id="GO:0003743">
    <property type="term" value="F:translation initiation factor activity"/>
    <property type="evidence" value="ECO:0007669"/>
    <property type="project" value="UniProtKB-KW"/>
</dbReference>
<accession>A0ABY9AVL3</accession>
<evidence type="ECO:0000256" key="1">
    <source>
        <dbReference type="SAM" id="MobiDB-lite"/>
    </source>
</evidence>
<evidence type="ECO:0000313" key="4">
    <source>
        <dbReference type="Proteomes" id="UP001242732"/>
    </source>
</evidence>
<protein>
    <submittedName>
        <fullName evidence="3">Replication initiation factor domain-containing protein</fullName>
    </submittedName>
</protein>
<evidence type="ECO:0000259" key="2">
    <source>
        <dbReference type="Pfam" id="PF02486"/>
    </source>
</evidence>
<dbReference type="Proteomes" id="UP001242732">
    <property type="component" value="Chromosome"/>
</dbReference>
<dbReference type="EMBL" id="CP127363">
    <property type="protein sequence ID" value="WIY50853.1"/>
    <property type="molecule type" value="Genomic_DNA"/>
</dbReference>
<evidence type="ECO:0000313" key="3">
    <source>
        <dbReference type="EMBL" id="WIY50853.1"/>
    </source>
</evidence>
<keyword evidence="4" id="KW-1185">Reference proteome</keyword>
<dbReference type="InterPro" id="IPR003491">
    <property type="entry name" value="REP-like_C"/>
</dbReference>
<gene>
    <name evidence="3" type="ORF">QRO08_09910</name>
</gene>
<name>A0ABY9AVL3_PARCI</name>
<feature type="region of interest" description="Disordered" evidence="1">
    <location>
        <begin position="1"/>
        <end position="32"/>
    </location>
</feature>
<organism evidence="3 4">
    <name type="scientific">Paracidovorax citrulli</name>
    <name type="common">Acidovorax citrulli</name>
    <dbReference type="NCBI Taxonomy" id="80869"/>
    <lineage>
        <taxon>Bacteria</taxon>
        <taxon>Pseudomonadati</taxon>
        <taxon>Pseudomonadota</taxon>
        <taxon>Betaproteobacteria</taxon>
        <taxon>Burkholderiales</taxon>
        <taxon>Comamonadaceae</taxon>
        <taxon>Paracidovorax</taxon>
    </lineage>
</organism>
<sequence>MSGRMAARGGAPRSGEALRAAPSPSAVTLGETSKQRAKVDWLTATWKPEPDEHVVATVLDLLHGFGLKVEAEAGRGHFGFAEGARLYVRLDDGARHQVALLDWGGERMRGRARLDLSGTACSRISDWQGMQEWLGRQWETTITRVDLAVDCLNGEFTVEDARAWMEAGEFTAGEGRPPRHSTPGDWLSPEPFYGRTLEIGRRENGKMLRAYEKGLQLAPGSGDKWTRFEVEIRNKDRDVPLDVLTRCDEYFVGAYECLQRLLPAAGERIATHQKEGELSLETMVHHASVGYGKLVHVMRGHVPADQILDLFDRPGVPRRLEKATLAGFIAASSVASQEKRP</sequence>
<proteinExistence type="predicted"/>
<feature type="domain" description="Replication initiation protein-like C-terminal" evidence="2">
    <location>
        <begin position="141"/>
        <end position="299"/>
    </location>
</feature>
<dbReference type="Pfam" id="PF02486">
    <property type="entry name" value="Rep_trans"/>
    <property type="match status" value="1"/>
</dbReference>
<keyword evidence="3" id="KW-0396">Initiation factor</keyword>
<reference evidence="3 4" key="1">
    <citation type="submission" date="2023-06" db="EMBL/GenBank/DDBJ databases">
        <authorList>
            <person name="Ham H."/>
            <person name="Park D.S."/>
        </authorList>
    </citation>
    <scope>NUCLEOTIDE SEQUENCE [LARGE SCALE GENOMIC DNA]</scope>
    <source>
        <strain evidence="3 4">KACC 17005</strain>
    </source>
</reference>
<keyword evidence="3" id="KW-0648">Protein biosynthesis</keyword>